<dbReference type="InParanoid" id="A0A0C9Z7Z9"/>
<protein>
    <submittedName>
        <fullName evidence="1">Uncharacterized protein</fullName>
    </submittedName>
</protein>
<dbReference type="EMBL" id="KN835897">
    <property type="protein sequence ID" value="KIK33645.1"/>
    <property type="molecule type" value="Genomic_DNA"/>
</dbReference>
<evidence type="ECO:0000313" key="2">
    <source>
        <dbReference type="Proteomes" id="UP000054485"/>
    </source>
</evidence>
<proteinExistence type="predicted"/>
<organism evidence="1 2">
    <name type="scientific">Suillus luteus UH-Slu-Lm8-n1</name>
    <dbReference type="NCBI Taxonomy" id="930992"/>
    <lineage>
        <taxon>Eukaryota</taxon>
        <taxon>Fungi</taxon>
        <taxon>Dikarya</taxon>
        <taxon>Basidiomycota</taxon>
        <taxon>Agaricomycotina</taxon>
        <taxon>Agaricomycetes</taxon>
        <taxon>Agaricomycetidae</taxon>
        <taxon>Boletales</taxon>
        <taxon>Suillineae</taxon>
        <taxon>Suillaceae</taxon>
        <taxon>Suillus</taxon>
    </lineage>
</organism>
<feature type="non-terminal residue" evidence="1">
    <location>
        <position position="1"/>
    </location>
</feature>
<dbReference type="OrthoDB" id="10400922at2759"/>
<accession>A0A0C9Z7Z9</accession>
<dbReference type="HOGENOM" id="CLU_3093273_0_0_1"/>
<keyword evidence="2" id="KW-1185">Reference proteome</keyword>
<evidence type="ECO:0000313" key="1">
    <source>
        <dbReference type="EMBL" id="KIK33645.1"/>
    </source>
</evidence>
<sequence length="52" mass="5567">MWLSGQHGASSASELQSLQASTTHKLTTDLDSFSAWKRGSIVSFVLQLTIGS</sequence>
<gene>
    <name evidence="1" type="ORF">CY34DRAFT_813485</name>
</gene>
<reference evidence="2" key="2">
    <citation type="submission" date="2015-01" db="EMBL/GenBank/DDBJ databases">
        <title>Evolutionary Origins and Diversification of the Mycorrhizal Mutualists.</title>
        <authorList>
            <consortium name="DOE Joint Genome Institute"/>
            <consortium name="Mycorrhizal Genomics Consortium"/>
            <person name="Kohler A."/>
            <person name="Kuo A."/>
            <person name="Nagy L.G."/>
            <person name="Floudas D."/>
            <person name="Copeland A."/>
            <person name="Barry K.W."/>
            <person name="Cichocki N."/>
            <person name="Veneault-Fourrey C."/>
            <person name="LaButti K."/>
            <person name="Lindquist E.A."/>
            <person name="Lipzen A."/>
            <person name="Lundell T."/>
            <person name="Morin E."/>
            <person name="Murat C."/>
            <person name="Riley R."/>
            <person name="Ohm R."/>
            <person name="Sun H."/>
            <person name="Tunlid A."/>
            <person name="Henrissat B."/>
            <person name="Grigoriev I.V."/>
            <person name="Hibbett D.S."/>
            <person name="Martin F."/>
        </authorList>
    </citation>
    <scope>NUCLEOTIDE SEQUENCE [LARGE SCALE GENOMIC DNA]</scope>
    <source>
        <strain evidence="2">UH-Slu-Lm8-n1</strain>
    </source>
</reference>
<name>A0A0C9Z7Z9_9AGAM</name>
<dbReference type="AlphaFoldDB" id="A0A0C9Z7Z9"/>
<reference evidence="1 2" key="1">
    <citation type="submission" date="2014-04" db="EMBL/GenBank/DDBJ databases">
        <authorList>
            <consortium name="DOE Joint Genome Institute"/>
            <person name="Kuo A."/>
            <person name="Ruytinx J."/>
            <person name="Rineau F."/>
            <person name="Colpaert J."/>
            <person name="Kohler A."/>
            <person name="Nagy L.G."/>
            <person name="Floudas D."/>
            <person name="Copeland A."/>
            <person name="Barry K.W."/>
            <person name="Cichocki N."/>
            <person name="Veneault-Fourrey C."/>
            <person name="LaButti K."/>
            <person name="Lindquist E.A."/>
            <person name="Lipzen A."/>
            <person name="Lundell T."/>
            <person name="Morin E."/>
            <person name="Murat C."/>
            <person name="Sun H."/>
            <person name="Tunlid A."/>
            <person name="Henrissat B."/>
            <person name="Grigoriev I.V."/>
            <person name="Hibbett D.S."/>
            <person name="Martin F."/>
            <person name="Nordberg H.P."/>
            <person name="Cantor M.N."/>
            <person name="Hua S.X."/>
        </authorList>
    </citation>
    <scope>NUCLEOTIDE SEQUENCE [LARGE SCALE GENOMIC DNA]</scope>
    <source>
        <strain evidence="1 2">UH-Slu-Lm8-n1</strain>
    </source>
</reference>
<dbReference type="Proteomes" id="UP000054485">
    <property type="component" value="Unassembled WGS sequence"/>
</dbReference>